<dbReference type="InterPro" id="IPR045388">
    <property type="entry name" value="HHL1-like"/>
</dbReference>
<dbReference type="PANTHER" id="PTHR48191:SF2">
    <property type="entry name" value="PROTEIN HHL1, CHLOROPLASTIC"/>
    <property type="match status" value="1"/>
</dbReference>
<feature type="region of interest" description="Disordered" evidence="1">
    <location>
        <begin position="1"/>
        <end position="31"/>
    </location>
</feature>
<sequence>MTSGGFGKAETPKKSVSKKAVKRTEASKQYDKMKTDGVPEFNIYMRIQGKKQWYPVGSIAVKRSSQINMAIYDSEKDLREGAFRLFPILRKNQANLEYGYRLKEFSDEPIQVAVKPEQAVANAFQSAIANVKDRFTSLFKRS</sequence>
<dbReference type="Proteomes" id="UP001464891">
    <property type="component" value="Unassembled WGS sequence"/>
</dbReference>
<reference evidence="2 3" key="1">
    <citation type="submission" date="2022-04" db="EMBL/GenBank/DDBJ databases">
        <title>Positive selection, recombination, and allopatry shape intraspecific diversity of widespread and dominant cyanobacteria.</title>
        <authorList>
            <person name="Wei J."/>
            <person name="Shu W."/>
            <person name="Hu C."/>
        </authorList>
    </citation>
    <scope>NUCLEOTIDE SEQUENCE [LARGE SCALE GENOMIC DNA]</scope>
    <source>
        <strain evidence="2 3">GB2-A4</strain>
    </source>
</reference>
<accession>A0ABV0JDR7</accession>
<name>A0ABV0JDR7_9CYAN</name>
<dbReference type="PANTHER" id="PTHR48191">
    <property type="entry name" value="PROTEIN HHL1 CHLOROPLASTIC"/>
    <property type="match status" value="1"/>
</dbReference>
<comment type="caution">
    <text evidence="2">The sequence shown here is derived from an EMBL/GenBank/DDBJ whole genome shotgun (WGS) entry which is preliminary data.</text>
</comment>
<dbReference type="Pfam" id="PF20133">
    <property type="entry name" value="HHL1-like"/>
    <property type="match status" value="1"/>
</dbReference>
<gene>
    <name evidence="2" type="ORF">NC998_22750</name>
</gene>
<organism evidence="2 3">
    <name type="scientific">Trichocoleus desertorum GB2-A4</name>
    <dbReference type="NCBI Taxonomy" id="2933944"/>
    <lineage>
        <taxon>Bacteria</taxon>
        <taxon>Bacillati</taxon>
        <taxon>Cyanobacteriota</taxon>
        <taxon>Cyanophyceae</taxon>
        <taxon>Leptolyngbyales</taxon>
        <taxon>Trichocoleusaceae</taxon>
        <taxon>Trichocoleus</taxon>
    </lineage>
</organism>
<proteinExistence type="predicted"/>
<protein>
    <submittedName>
        <fullName evidence="2">DUF6523 family protein</fullName>
    </submittedName>
</protein>
<evidence type="ECO:0000313" key="2">
    <source>
        <dbReference type="EMBL" id="MEP0819927.1"/>
    </source>
</evidence>
<evidence type="ECO:0000256" key="1">
    <source>
        <dbReference type="SAM" id="MobiDB-lite"/>
    </source>
</evidence>
<keyword evidence="3" id="KW-1185">Reference proteome</keyword>
<evidence type="ECO:0000313" key="3">
    <source>
        <dbReference type="Proteomes" id="UP001464891"/>
    </source>
</evidence>
<feature type="compositionally biased region" description="Basic and acidic residues" evidence="1">
    <location>
        <begin position="22"/>
        <end position="31"/>
    </location>
</feature>
<dbReference type="RefSeq" id="WP_190432960.1">
    <property type="nucleotide sequence ID" value="NZ_JAMPKM010000017.1"/>
</dbReference>
<dbReference type="EMBL" id="JAMPKM010000017">
    <property type="protein sequence ID" value="MEP0819927.1"/>
    <property type="molecule type" value="Genomic_DNA"/>
</dbReference>